<dbReference type="AlphaFoldDB" id="A0A1K2HTV3"/>
<evidence type="ECO:0000313" key="5">
    <source>
        <dbReference type="Proteomes" id="UP000183447"/>
    </source>
</evidence>
<comment type="subcellular location">
    <subcellularLocation>
        <location evidence="1">Virion</location>
    </subcellularLocation>
</comment>
<keyword evidence="3" id="KW-0231">Viral genome packaging</keyword>
<dbReference type="RefSeq" id="WP_072338928.1">
    <property type="nucleotide sequence ID" value="NZ_FPKU01000001.1"/>
</dbReference>
<sequence>MAGAKTRYQALAVLRDPFLRRARLASSLTIPSLIPPEGHNGMSDLPQPNQGLGARLIVHLASYFTSALLPPGRNLFRLGVTPAVLLKSPNNAAPPDLELKLGQIEKIPHNEIALRDWRSPTTVSLQHLIVGGNVLEQMLPDNRIITHPLDRFVVVRDPAGNLIEFIIEQLLDPASLPDQLKALVPAGSTDAAAGNVRLHLYTWGVLKDGQWDVHQELEDQTVPNSAGVYEAKYLPFFALRWTAVAGESYGRGKVEDHIADLITFDGLSKAMRDGAAMASRNIIMLRPGAAGGVNLRRKVSGANNGDIITGNPEDVNMLQFTNLTGMQIVQVELESLRRELGAAFMLTSAGVRNAERVTAEEVRRVGQELDSVQGGAFSALSGAMLRARVDRLIYQMRNNRQLPEWDDTVIDTTILTGLEALGREAETANVAQALGLLQGYPPEAYQDYVKWPVMLKKGFGGLGLADAVNTEDEANAIRQQRQEQQMMADAVKNAAGPAVQAAAAQ</sequence>
<accession>A0A1K2HTV3</accession>
<keyword evidence="2" id="KW-1188">Viral release from host cell</keyword>
<gene>
    <name evidence="4" type="ORF">SAMN02983003_0627</name>
</gene>
<reference evidence="4 5" key="1">
    <citation type="submission" date="2016-11" db="EMBL/GenBank/DDBJ databases">
        <authorList>
            <person name="Jaros S."/>
            <person name="Januszkiewicz K."/>
            <person name="Wedrychowicz H."/>
        </authorList>
    </citation>
    <scope>NUCLEOTIDE SEQUENCE [LARGE SCALE GENOMIC DNA]</scope>
    <source>
        <strain evidence="4 5">ATCC 23634</strain>
    </source>
</reference>
<organism evidence="4 5">
    <name type="scientific">Devosia enhydra</name>
    <dbReference type="NCBI Taxonomy" id="665118"/>
    <lineage>
        <taxon>Bacteria</taxon>
        <taxon>Pseudomonadati</taxon>
        <taxon>Pseudomonadota</taxon>
        <taxon>Alphaproteobacteria</taxon>
        <taxon>Hyphomicrobiales</taxon>
        <taxon>Devosiaceae</taxon>
        <taxon>Devosia</taxon>
    </lineage>
</organism>
<evidence type="ECO:0000256" key="3">
    <source>
        <dbReference type="ARBA" id="ARBA00023219"/>
    </source>
</evidence>
<evidence type="ECO:0000256" key="1">
    <source>
        <dbReference type="ARBA" id="ARBA00004328"/>
    </source>
</evidence>
<name>A0A1K2HTV3_9HYPH</name>
<dbReference type="Proteomes" id="UP000183447">
    <property type="component" value="Unassembled WGS sequence"/>
</dbReference>
<keyword evidence="5" id="KW-1185">Reference proteome</keyword>
<dbReference type="Pfam" id="PF12236">
    <property type="entry name" value="Head-tail_con"/>
    <property type="match status" value="1"/>
</dbReference>
<dbReference type="STRING" id="665118.SAMN02983003_0627"/>
<evidence type="ECO:0000256" key="2">
    <source>
        <dbReference type="ARBA" id="ARBA00022612"/>
    </source>
</evidence>
<evidence type="ECO:0000313" key="4">
    <source>
        <dbReference type="EMBL" id="SFZ81673.1"/>
    </source>
</evidence>
<dbReference type="OrthoDB" id="5465415at2"/>
<protein>
    <submittedName>
        <fullName evidence="4">Bacteriophage head to tail connecting protein</fullName>
    </submittedName>
</protein>
<proteinExistence type="predicted"/>
<dbReference type="InterPro" id="IPR020991">
    <property type="entry name" value="Connector_podovirus"/>
</dbReference>
<dbReference type="EMBL" id="FPKU01000001">
    <property type="protein sequence ID" value="SFZ81673.1"/>
    <property type="molecule type" value="Genomic_DNA"/>
</dbReference>